<evidence type="ECO:0000313" key="2">
    <source>
        <dbReference type="EMBL" id="EQD59410.1"/>
    </source>
</evidence>
<reference evidence="2" key="1">
    <citation type="submission" date="2013-08" db="EMBL/GenBank/DDBJ databases">
        <authorList>
            <person name="Mendez C."/>
            <person name="Richter M."/>
            <person name="Ferrer M."/>
            <person name="Sanchez J."/>
        </authorList>
    </citation>
    <scope>NUCLEOTIDE SEQUENCE</scope>
</reference>
<keyword evidence="1" id="KW-0812">Transmembrane</keyword>
<dbReference type="AlphaFoldDB" id="T1BZP1"/>
<name>T1BZP1_9ZZZZ</name>
<organism evidence="2">
    <name type="scientific">mine drainage metagenome</name>
    <dbReference type="NCBI Taxonomy" id="410659"/>
    <lineage>
        <taxon>unclassified sequences</taxon>
        <taxon>metagenomes</taxon>
        <taxon>ecological metagenomes</taxon>
    </lineage>
</organism>
<gene>
    <name evidence="2" type="ORF">B1A_10455</name>
</gene>
<feature type="transmembrane region" description="Helical" evidence="1">
    <location>
        <begin position="22"/>
        <end position="44"/>
    </location>
</feature>
<proteinExistence type="predicted"/>
<feature type="transmembrane region" description="Helical" evidence="1">
    <location>
        <begin position="109"/>
        <end position="128"/>
    </location>
</feature>
<evidence type="ECO:0000256" key="1">
    <source>
        <dbReference type="SAM" id="Phobius"/>
    </source>
</evidence>
<feature type="transmembrane region" description="Helical" evidence="1">
    <location>
        <begin position="56"/>
        <end position="79"/>
    </location>
</feature>
<reference evidence="2" key="2">
    <citation type="journal article" date="2014" name="ISME J.">
        <title>Microbial stratification in low pH oxic and suboxic macroscopic growths along an acid mine drainage.</title>
        <authorList>
            <person name="Mendez-Garcia C."/>
            <person name="Mesa V."/>
            <person name="Sprenger R.R."/>
            <person name="Richter M."/>
            <person name="Diez M.S."/>
            <person name="Solano J."/>
            <person name="Bargiela R."/>
            <person name="Golyshina O.V."/>
            <person name="Manteca A."/>
            <person name="Ramos J.L."/>
            <person name="Gallego J.R."/>
            <person name="Llorente I."/>
            <person name="Martins Dos Santos V.A."/>
            <person name="Jensen O.N."/>
            <person name="Pelaez A.I."/>
            <person name="Sanchez J."/>
            <person name="Ferrer M."/>
        </authorList>
    </citation>
    <scope>NUCLEOTIDE SEQUENCE</scope>
</reference>
<feature type="non-terminal residue" evidence="2">
    <location>
        <position position="146"/>
    </location>
</feature>
<keyword evidence="1" id="KW-1133">Transmembrane helix</keyword>
<sequence>MKSADIRPSAADRHVVEGQMTLTVRIIGLGIAAMIVLAIVLGSWRGLVSPLPTREALIVGLTTAEVIFAAALVLLGSIVEGFGYGLSLGTRWPYTRNIVVLMLRGDPEAAHRVLATAVGLTALILAMLHPDYSTLVGLGLIVLTAL</sequence>
<protein>
    <submittedName>
        <fullName evidence="2">Cytochrome c oxidase assembly factor</fullName>
    </submittedName>
</protein>
<accession>T1BZP1</accession>
<keyword evidence="1" id="KW-0472">Membrane</keyword>
<dbReference type="EMBL" id="AUZX01007440">
    <property type="protein sequence ID" value="EQD59410.1"/>
    <property type="molecule type" value="Genomic_DNA"/>
</dbReference>
<comment type="caution">
    <text evidence="2">The sequence shown here is derived from an EMBL/GenBank/DDBJ whole genome shotgun (WGS) entry which is preliminary data.</text>
</comment>